<comment type="similarity">
    <text evidence="9">Belongs to the ABC transporter superfamily. Drug exporter-1 (DrugE1) (TC 3.A.1.105) family.</text>
</comment>
<dbReference type="eggNOG" id="COG1131">
    <property type="taxonomic scope" value="Bacteria"/>
</dbReference>
<comment type="subcellular location">
    <subcellularLocation>
        <location evidence="1">Cell membrane</location>
        <topology evidence="1">Peripheral membrane protein</topology>
        <orientation evidence="1">Cytoplasmic side</orientation>
    </subcellularLocation>
</comment>
<evidence type="ECO:0000256" key="6">
    <source>
        <dbReference type="ARBA" id="ARBA00022967"/>
    </source>
</evidence>
<dbReference type="InterPro" id="IPR050763">
    <property type="entry name" value="ABC_transporter_ATP-binding"/>
</dbReference>
<dbReference type="InterPro" id="IPR003439">
    <property type="entry name" value="ABC_transporter-like_ATP-bd"/>
</dbReference>
<dbReference type="STRING" id="266940.Krad_3923"/>
<evidence type="ECO:0000256" key="5">
    <source>
        <dbReference type="ARBA" id="ARBA00022840"/>
    </source>
</evidence>
<dbReference type="GO" id="GO:0043215">
    <property type="term" value="P:daunorubicin transport"/>
    <property type="evidence" value="ECO:0007669"/>
    <property type="project" value="InterPro"/>
</dbReference>
<evidence type="ECO:0000256" key="3">
    <source>
        <dbReference type="ARBA" id="ARBA00022475"/>
    </source>
</evidence>
<dbReference type="GO" id="GO:0005886">
    <property type="term" value="C:plasma membrane"/>
    <property type="evidence" value="ECO:0007669"/>
    <property type="project" value="UniProtKB-SubCell"/>
</dbReference>
<organism evidence="11 12">
    <name type="scientific">Kineococcus radiotolerans (strain ATCC BAA-149 / DSM 14245 / SRS30216)</name>
    <dbReference type="NCBI Taxonomy" id="266940"/>
    <lineage>
        <taxon>Bacteria</taxon>
        <taxon>Bacillati</taxon>
        <taxon>Actinomycetota</taxon>
        <taxon>Actinomycetes</taxon>
        <taxon>Kineosporiales</taxon>
        <taxon>Kineosporiaceae</taxon>
        <taxon>Kineococcus</taxon>
    </lineage>
</organism>
<dbReference type="KEGG" id="kra:Krad_3923"/>
<dbReference type="SMART" id="SM00382">
    <property type="entry name" value="AAA"/>
    <property type="match status" value="1"/>
</dbReference>
<accession>A6WEZ7</accession>
<keyword evidence="7" id="KW-0472">Membrane</keyword>
<dbReference type="GO" id="GO:0016887">
    <property type="term" value="F:ATP hydrolysis activity"/>
    <property type="evidence" value="ECO:0007669"/>
    <property type="project" value="InterPro"/>
</dbReference>
<evidence type="ECO:0000256" key="7">
    <source>
        <dbReference type="ARBA" id="ARBA00023136"/>
    </source>
</evidence>
<evidence type="ECO:0000256" key="9">
    <source>
        <dbReference type="ARBA" id="ARBA00049985"/>
    </source>
</evidence>
<dbReference type="GO" id="GO:0046677">
    <property type="term" value="P:response to antibiotic"/>
    <property type="evidence" value="ECO:0007669"/>
    <property type="project" value="UniProtKB-KW"/>
</dbReference>
<dbReference type="InterPro" id="IPR003593">
    <property type="entry name" value="AAA+_ATPase"/>
</dbReference>
<evidence type="ECO:0000313" key="12">
    <source>
        <dbReference type="Proteomes" id="UP000001116"/>
    </source>
</evidence>
<dbReference type="FunFam" id="3.40.50.300:FF:000589">
    <property type="entry name" value="ABC transporter, ATP-binding subunit"/>
    <property type="match status" value="1"/>
</dbReference>
<evidence type="ECO:0000259" key="10">
    <source>
        <dbReference type="PROSITE" id="PS50893"/>
    </source>
</evidence>
<keyword evidence="12" id="KW-1185">Reference proteome</keyword>
<dbReference type="Gene3D" id="3.40.50.300">
    <property type="entry name" value="P-loop containing nucleotide triphosphate hydrolases"/>
    <property type="match status" value="1"/>
</dbReference>
<keyword evidence="8" id="KW-0046">Antibiotic resistance</keyword>
<dbReference type="EMBL" id="CP000750">
    <property type="protein sequence ID" value="ABS05386.1"/>
    <property type="molecule type" value="Genomic_DNA"/>
</dbReference>
<sequence>MAVVSPRVGDVAANGTSGRPAVQARGLVKRYGDVTAVAGVDIDVPEGTVLALLGPNGAGKTTTVRMLTTLLVPDEGTATVDGIDVVADPQEVRRRIGLSGQYAAVDENLTGFENLDMVGRLYHLGRRRSRERARELLAQFRLTDAADRVAKTYSGGMRRRLDLAGALVAQPPVLFLDEPTTGLDPRSRNDMWELLTGMVQGGTTLLLTTQYLEEAERLADDIVVIDHGRVIARGTADELKTQVGGQRVELVVAADAEVDTALRCLGPIAVGELQVDRRARRVTVPVSGGTPALVDALRRLEEAGVVPLDAGLRRPTMDDVFLTLTGKPADEVAATEHEEQDA</sequence>
<evidence type="ECO:0000256" key="2">
    <source>
        <dbReference type="ARBA" id="ARBA00022448"/>
    </source>
</evidence>
<dbReference type="GO" id="GO:0005524">
    <property type="term" value="F:ATP binding"/>
    <property type="evidence" value="ECO:0007669"/>
    <property type="project" value="UniProtKB-KW"/>
</dbReference>
<name>A6WEZ7_KINRD</name>
<dbReference type="InterPro" id="IPR017871">
    <property type="entry name" value="ABC_transporter-like_CS"/>
</dbReference>
<dbReference type="AlphaFoldDB" id="A6WEZ7"/>
<evidence type="ECO:0000313" key="11">
    <source>
        <dbReference type="EMBL" id="ABS05386.1"/>
    </source>
</evidence>
<dbReference type="RefSeq" id="WP_012086332.1">
    <property type="nucleotide sequence ID" value="NC_009664.2"/>
</dbReference>
<dbReference type="GO" id="GO:1900753">
    <property type="term" value="P:doxorubicin transport"/>
    <property type="evidence" value="ECO:0007669"/>
    <property type="project" value="InterPro"/>
</dbReference>
<keyword evidence="5" id="KW-0067">ATP-binding</keyword>
<proteinExistence type="inferred from homology"/>
<keyword evidence="6" id="KW-1278">Translocase</keyword>
<evidence type="ECO:0000256" key="4">
    <source>
        <dbReference type="ARBA" id="ARBA00022741"/>
    </source>
</evidence>
<dbReference type="Proteomes" id="UP000001116">
    <property type="component" value="Chromosome"/>
</dbReference>
<dbReference type="PROSITE" id="PS50893">
    <property type="entry name" value="ABC_TRANSPORTER_2"/>
    <property type="match status" value="1"/>
</dbReference>
<keyword evidence="4" id="KW-0547">Nucleotide-binding</keyword>
<evidence type="ECO:0000256" key="1">
    <source>
        <dbReference type="ARBA" id="ARBA00004413"/>
    </source>
</evidence>
<gene>
    <name evidence="11" type="ordered locus">Krad_3923</name>
</gene>
<evidence type="ECO:0000256" key="8">
    <source>
        <dbReference type="ARBA" id="ARBA00023251"/>
    </source>
</evidence>
<dbReference type="NCBIfam" id="TIGR01188">
    <property type="entry name" value="drrA"/>
    <property type="match status" value="1"/>
</dbReference>
<dbReference type="PROSITE" id="PS00211">
    <property type="entry name" value="ABC_TRANSPORTER_1"/>
    <property type="match status" value="1"/>
</dbReference>
<reference evidence="12" key="1">
    <citation type="journal article" date="2008" name="PLoS ONE">
        <title>Survival in nuclear waste, extreme resistance, and potential applications gleaned from the genome sequence of Kineococcus radiotolerans SRS30216.</title>
        <authorList>
            <person name="Bagwell C.E."/>
            <person name="Bhat S."/>
            <person name="Hawkins G.M."/>
            <person name="Smith B.W."/>
            <person name="Biswas T."/>
            <person name="Hoover T.R."/>
            <person name="Saunders E."/>
            <person name="Han C.S."/>
            <person name="Tsodikov O.V."/>
            <person name="Shimkets L.J."/>
        </authorList>
    </citation>
    <scope>NUCLEOTIDE SEQUENCE [LARGE SCALE GENOMIC DNA]</scope>
    <source>
        <strain evidence="12">ATCC BAA-149 / DSM 14245 / SRS30216</strain>
    </source>
</reference>
<keyword evidence="3" id="KW-1003">Cell membrane</keyword>
<dbReference type="PANTHER" id="PTHR42711:SF19">
    <property type="entry name" value="DOXORUBICIN RESISTANCE ATP-BINDING PROTEIN DRRA"/>
    <property type="match status" value="1"/>
</dbReference>
<protein>
    <submittedName>
        <fullName evidence="11">Daunorubicin resistance ABC transporter ATPase subunit</fullName>
    </submittedName>
</protein>
<dbReference type="HOGENOM" id="CLU_000604_1_2_11"/>
<feature type="domain" description="ABC transporter" evidence="10">
    <location>
        <begin position="22"/>
        <end position="252"/>
    </location>
</feature>
<dbReference type="Pfam" id="PF00005">
    <property type="entry name" value="ABC_tran"/>
    <property type="match status" value="1"/>
</dbReference>
<dbReference type="PANTHER" id="PTHR42711">
    <property type="entry name" value="ABC TRANSPORTER ATP-BINDING PROTEIN"/>
    <property type="match status" value="1"/>
</dbReference>
<dbReference type="SUPFAM" id="SSF52540">
    <property type="entry name" value="P-loop containing nucleoside triphosphate hydrolases"/>
    <property type="match status" value="1"/>
</dbReference>
<dbReference type="InterPro" id="IPR027417">
    <property type="entry name" value="P-loop_NTPase"/>
</dbReference>
<keyword evidence="2" id="KW-0813">Transport</keyword>
<dbReference type="InterPro" id="IPR005894">
    <property type="entry name" value="DrrA"/>
</dbReference>